<evidence type="ECO:0000313" key="2">
    <source>
        <dbReference type="EMBL" id="RAH54937.1"/>
    </source>
</evidence>
<evidence type="ECO:0000313" key="3">
    <source>
        <dbReference type="Proteomes" id="UP000249526"/>
    </source>
</evidence>
<evidence type="ECO:0000256" key="1">
    <source>
        <dbReference type="SAM" id="MobiDB-lite"/>
    </source>
</evidence>
<sequence length="173" mass="19460">MQQQDKPTALESPARYDHCRMNRSTTHMVSTRRDWPRGEPVEDTTMGTHSVEACSDLDSTCRTATTRLALVAPKRTSGSSYTPLYSRIIYGAVWILRCLPRRKVMVQRVKGSKTPPTPDLRRGPGAKMMMLALPAGDQRERLPIWYKRKSRGKAVVRFPDALILNIYPSAGAS</sequence>
<reference evidence="2 3" key="1">
    <citation type="submission" date="2018-02" db="EMBL/GenBank/DDBJ databases">
        <title>The genomes of Aspergillus section Nigri reveals drivers in fungal speciation.</title>
        <authorList>
            <consortium name="DOE Joint Genome Institute"/>
            <person name="Vesth T.C."/>
            <person name="Nybo J."/>
            <person name="Theobald S."/>
            <person name="Brandl J."/>
            <person name="Frisvad J.C."/>
            <person name="Nielsen K.F."/>
            <person name="Lyhne E.K."/>
            <person name="Kogle M.E."/>
            <person name="Kuo A."/>
            <person name="Riley R."/>
            <person name="Clum A."/>
            <person name="Nolan M."/>
            <person name="Lipzen A."/>
            <person name="Salamov A."/>
            <person name="Henrissat B."/>
            <person name="Wiebenga A."/>
            <person name="De vries R.P."/>
            <person name="Grigoriev I.V."/>
            <person name="Mortensen U.H."/>
            <person name="Andersen M.R."/>
            <person name="Baker S.E."/>
        </authorList>
    </citation>
    <scope>NUCLEOTIDE SEQUENCE [LARGE SCALE GENOMIC DNA]</scope>
    <source>
        <strain evidence="2 3">CBS 112811</strain>
    </source>
</reference>
<keyword evidence="3" id="KW-1185">Reference proteome</keyword>
<accession>A0A8G1VK51</accession>
<dbReference type="GeneID" id="37169154"/>
<dbReference type="EMBL" id="KZ825070">
    <property type="protein sequence ID" value="RAH54937.1"/>
    <property type="molecule type" value="Genomic_DNA"/>
</dbReference>
<organism evidence="2 3">
    <name type="scientific">Aspergillus piperis CBS 112811</name>
    <dbReference type="NCBI Taxonomy" id="1448313"/>
    <lineage>
        <taxon>Eukaryota</taxon>
        <taxon>Fungi</taxon>
        <taxon>Dikarya</taxon>
        <taxon>Ascomycota</taxon>
        <taxon>Pezizomycotina</taxon>
        <taxon>Eurotiomycetes</taxon>
        <taxon>Eurotiomycetidae</taxon>
        <taxon>Eurotiales</taxon>
        <taxon>Aspergillaceae</taxon>
        <taxon>Aspergillus</taxon>
        <taxon>Aspergillus subgen. Circumdati</taxon>
    </lineage>
</organism>
<protein>
    <submittedName>
        <fullName evidence="2">Uncharacterized protein</fullName>
    </submittedName>
</protein>
<name>A0A8G1VK51_9EURO</name>
<dbReference type="AlphaFoldDB" id="A0A8G1VK51"/>
<gene>
    <name evidence="2" type="ORF">BO85DRAFT_87484</name>
</gene>
<feature type="region of interest" description="Disordered" evidence="1">
    <location>
        <begin position="1"/>
        <end position="44"/>
    </location>
</feature>
<proteinExistence type="predicted"/>
<dbReference type="RefSeq" id="XP_025512859.1">
    <property type="nucleotide sequence ID" value="XM_025665752.1"/>
</dbReference>
<feature type="compositionally biased region" description="Basic and acidic residues" evidence="1">
    <location>
        <begin position="31"/>
        <end position="40"/>
    </location>
</feature>
<dbReference type="Proteomes" id="UP000249526">
    <property type="component" value="Unassembled WGS sequence"/>
</dbReference>